<feature type="non-terminal residue" evidence="1">
    <location>
        <position position="60"/>
    </location>
</feature>
<dbReference type="InterPro" id="IPR036322">
    <property type="entry name" value="WD40_repeat_dom_sf"/>
</dbReference>
<protein>
    <submittedName>
        <fullName evidence="1">Uncharacterized protein</fullName>
    </submittedName>
</protein>
<evidence type="ECO:0000313" key="2">
    <source>
        <dbReference type="Proteomes" id="UP000225706"/>
    </source>
</evidence>
<dbReference type="SUPFAM" id="SSF50978">
    <property type="entry name" value="WD40 repeat-like"/>
    <property type="match status" value="1"/>
</dbReference>
<gene>
    <name evidence="1" type="ORF">AWC38_SpisGene25625</name>
</gene>
<name>A0A2B4R2D5_STYPI</name>
<sequence>MNAYDRTLLLGGYTNGMIVVFDWQNDTNSGKISFQIEGHRDEVITMVANPEVDQVISAGL</sequence>
<accession>A0A2B4R2D5</accession>
<dbReference type="AlphaFoldDB" id="A0A2B4R2D5"/>
<comment type="caution">
    <text evidence="1">The sequence shown here is derived from an EMBL/GenBank/DDBJ whole genome shotgun (WGS) entry which is preliminary data.</text>
</comment>
<organism evidence="1 2">
    <name type="scientific">Stylophora pistillata</name>
    <name type="common">Smooth cauliflower coral</name>
    <dbReference type="NCBI Taxonomy" id="50429"/>
    <lineage>
        <taxon>Eukaryota</taxon>
        <taxon>Metazoa</taxon>
        <taxon>Cnidaria</taxon>
        <taxon>Anthozoa</taxon>
        <taxon>Hexacorallia</taxon>
        <taxon>Scleractinia</taxon>
        <taxon>Astrocoeniina</taxon>
        <taxon>Pocilloporidae</taxon>
        <taxon>Stylophora</taxon>
    </lineage>
</organism>
<dbReference type="Proteomes" id="UP000225706">
    <property type="component" value="Unassembled WGS sequence"/>
</dbReference>
<evidence type="ECO:0000313" key="1">
    <source>
        <dbReference type="EMBL" id="PFX10993.1"/>
    </source>
</evidence>
<dbReference type="EMBL" id="LSMT01004715">
    <property type="protein sequence ID" value="PFX10993.1"/>
    <property type="molecule type" value="Genomic_DNA"/>
</dbReference>
<proteinExistence type="predicted"/>
<keyword evidence="2" id="KW-1185">Reference proteome</keyword>
<reference evidence="2" key="1">
    <citation type="journal article" date="2017" name="bioRxiv">
        <title>Comparative analysis of the genomes of Stylophora pistillata and Acropora digitifera provides evidence for extensive differences between species of corals.</title>
        <authorList>
            <person name="Voolstra C.R."/>
            <person name="Li Y."/>
            <person name="Liew Y.J."/>
            <person name="Baumgarten S."/>
            <person name="Zoccola D."/>
            <person name="Flot J.-F."/>
            <person name="Tambutte S."/>
            <person name="Allemand D."/>
            <person name="Aranda M."/>
        </authorList>
    </citation>
    <scope>NUCLEOTIDE SEQUENCE [LARGE SCALE GENOMIC DNA]</scope>
</reference>